<dbReference type="InterPro" id="IPR013216">
    <property type="entry name" value="Methyltransf_11"/>
</dbReference>
<accession>A0A5B7E2W6</accession>
<evidence type="ECO:0000313" key="2">
    <source>
        <dbReference type="EMBL" id="MPC27563.1"/>
    </source>
</evidence>
<proteinExistence type="predicted"/>
<keyword evidence="3" id="KW-1185">Reference proteome</keyword>
<reference evidence="2 3" key="1">
    <citation type="submission" date="2019-05" db="EMBL/GenBank/DDBJ databases">
        <title>Another draft genome of Portunus trituberculatus and its Hox gene families provides insights of decapod evolution.</title>
        <authorList>
            <person name="Jeong J.-H."/>
            <person name="Song I."/>
            <person name="Kim S."/>
            <person name="Choi T."/>
            <person name="Kim D."/>
            <person name="Ryu S."/>
            <person name="Kim W."/>
        </authorList>
    </citation>
    <scope>NUCLEOTIDE SEQUENCE [LARGE SCALE GENOMIC DNA]</scope>
    <source>
        <tissue evidence="2">Muscle</tissue>
    </source>
</reference>
<dbReference type="Pfam" id="PF08241">
    <property type="entry name" value="Methyltransf_11"/>
    <property type="match status" value="1"/>
</dbReference>
<dbReference type="GO" id="GO:0032259">
    <property type="term" value="P:methylation"/>
    <property type="evidence" value="ECO:0007669"/>
    <property type="project" value="UniProtKB-KW"/>
</dbReference>
<dbReference type="GO" id="GO:0008757">
    <property type="term" value="F:S-adenosylmethionine-dependent methyltransferase activity"/>
    <property type="evidence" value="ECO:0007669"/>
    <property type="project" value="InterPro"/>
</dbReference>
<comment type="caution">
    <text evidence="2">The sequence shown here is derived from an EMBL/GenBank/DDBJ whole genome shotgun (WGS) entry which is preliminary data.</text>
</comment>
<dbReference type="InterPro" id="IPR052356">
    <property type="entry name" value="Thiol_S-MT"/>
</dbReference>
<dbReference type="CDD" id="cd02440">
    <property type="entry name" value="AdoMet_MTases"/>
    <property type="match status" value="1"/>
</dbReference>
<dbReference type="AlphaFoldDB" id="A0A5B7E2W6"/>
<keyword evidence="2" id="KW-0808">Transferase</keyword>
<name>A0A5B7E2W6_PORTR</name>
<dbReference type="SUPFAM" id="SSF53335">
    <property type="entry name" value="S-adenosyl-L-methionine-dependent methyltransferases"/>
    <property type="match status" value="1"/>
</dbReference>
<dbReference type="Proteomes" id="UP000324222">
    <property type="component" value="Unassembled WGS sequence"/>
</dbReference>
<gene>
    <name evidence="2" type="primary">METTL7A_1</name>
    <name evidence="2" type="ORF">E2C01_020736</name>
</gene>
<evidence type="ECO:0000259" key="1">
    <source>
        <dbReference type="Pfam" id="PF08241"/>
    </source>
</evidence>
<feature type="domain" description="Methyltransferase type 11" evidence="1">
    <location>
        <begin position="43"/>
        <end position="125"/>
    </location>
</feature>
<dbReference type="OrthoDB" id="416496at2759"/>
<dbReference type="PANTHER" id="PTHR45036:SF1">
    <property type="entry name" value="METHYLTRANSFERASE LIKE 7A"/>
    <property type="match status" value="1"/>
</dbReference>
<dbReference type="InterPro" id="IPR029063">
    <property type="entry name" value="SAM-dependent_MTases_sf"/>
</dbReference>
<dbReference type="EMBL" id="VSRR010001768">
    <property type="protein sequence ID" value="MPC27563.1"/>
    <property type="molecule type" value="Genomic_DNA"/>
</dbReference>
<keyword evidence="2" id="KW-0489">Methyltransferase</keyword>
<dbReference type="PANTHER" id="PTHR45036">
    <property type="entry name" value="METHYLTRANSFERASE LIKE 7B"/>
    <property type="match status" value="1"/>
</dbReference>
<sequence length="205" mass="23745">MKNTTATTSITFIFLQHKRKKKKSHNKHSSNSFPGVNFAYYPDGTRLVVVDPNPHFKSYYNENRKKFPNIHSEEIIVTTGEEMDMVQSNSVDVVVSTLVFCSVENQKKILQQILRVLAPGGKFYFYEHISEFDIERHGTRRRIQEFLTATGIWPFIFDNCMLNKDMLADIQQAGFSKVQAQRFYSPIDHFVFQLVKPSLKGVAEK</sequence>
<evidence type="ECO:0000313" key="3">
    <source>
        <dbReference type="Proteomes" id="UP000324222"/>
    </source>
</evidence>
<dbReference type="Gene3D" id="3.40.50.150">
    <property type="entry name" value="Vaccinia Virus protein VP39"/>
    <property type="match status" value="1"/>
</dbReference>
<organism evidence="2 3">
    <name type="scientific">Portunus trituberculatus</name>
    <name type="common">Swimming crab</name>
    <name type="synonym">Neptunus trituberculatus</name>
    <dbReference type="NCBI Taxonomy" id="210409"/>
    <lineage>
        <taxon>Eukaryota</taxon>
        <taxon>Metazoa</taxon>
        <taxon>Ecdysozoa</taxon>
        <taxon>Arthropoda</taxon>
        <taxon>Crustacea</taxon>
        <taxon>Multicrustacea</taxon>
        <taxon>Malacostraca</taxon>
        <taxon>Eumalacostraca</taxon>
        <taxon>Eucarida</taxon>
        <taxon>Decapoda</taxon>
        <taxon>Pleocyemata</taxon>
        <taxon>Brachyura</taxon>
        <taxon>Eubrachyura</taxon>
        <taxon>Portunoidea</taxon>
        <taxon>Portunidae</taxon>
        <taxon>Portuninae</taxon>
        <taxon>Portunus</taxon>
    </lineage>
</organism>
<protein>
    <submittedName>
        <fullName evidence="2">Methyltransferase-like protein 7A</fullName>
    </submittedName>
</protein>